<evidence type="ECO:0000256" key="3">
    <source>
        <dbReference type="ARBA" id="ARBA00022704"/>
    </source>
</evidence>
<evidence type="ECO:0000259" key="5">
    <source>
        <dbReference type="SMART" id="SM00043"/>
    </source>
</evidence>
<feature type="domain" description="Cystatin" evidence="5">
    <location>
        <begin position="33"/>
        <end position="138"/>
    </location>
</feature>
<evidence type="ECO:0000313" key="7">
    <source>
        <dbReference type="Proteomes" id="UP000261540"/>
    </source>
</evidence>
<dbReference type="SMART" id="SM00043">
    <property type="entry name" value="CY"/>
    <property type="match status" value="1"/>
</dbReference>
<dbReference type="GO" id="GO:0005615">
    <property type="term" value="C:extracellular space"/>
    <property type="evidence" value="ECO:0007669"/>
    <property type="project" value="TreeGrafter"/>
</dbReference>
<name>A0A3B3QDW4_9TELE</name>
<dbReference type="AlphaFoldDB" id="A0A3B3QDW4"/>
<dbReference type="GO" id="GO:0031982">
    <property type="term" value="C:vesicle"/>
    <property type="evidence" value="ECO:0007669"/>
    <property type="project" value="TreeGrafter"/>
</dbReference>
<feature type="transmembrane region" description="Helical" evidence="4">
    <location>
        <begin position="12"/>
        <end position="30"/>
    </location>
</feature>
<keyword evidence="4" id="KW-1133">Transmembrane helix</keyword>
<keyword evidence="7" id="KW-1185">Reference proteome</keyword>
<keyword evidence="4" id="KW-0472">Membrane</keyword>
<dbReference type="GeneTree" id="ENSGT00940000181400"/>
<dbReference type="GO" id="GO:0005737">
    <property type="term" value="C:cytoplasm"/>
    <property type="evidence" value="ECO:0007669"/>
    <property type="project" value="TreeGrafter"/>
</dbReference>
<protein>
    <recommendedName>
        <fullName evidence="5">Cystatin domain-containing protein</fullName>
    </recommendedName>
</protein>
<comment type="similarity">
    <text evidence="1">Belongs to the cystatin family.</text>
</comment>
<dbReference type="PANTHER" id="PTHR46186:SF2">
    <property type="entry name" value="CYSTATIN"/>
    <property type="match status" value="1"/>
</dbReference>
<evidence type="ECO:0000313" key="6">
    <source>
        <dbReference type="Ensembl" id="ENSPKIP00000004338.1"/>
    </source>
</evidence>
<reference evidence="6" key="2">
    <citation type="submission" date="2025-09" db="UniProtKB">
        <authorList>
            <consortium name="Ensembl"/>
        </authorList>
    </citation>
    <scope>IDENTIFICATION</scope>
</reference>
<keyword evidence="2" id="KW-0646">Protease inhibitor</keyword>
<dbReference type="InterPro" id="IPR000010">
    <property type="entry name" value="Cystatin_dom"/>
</dbReference>
<dbReference type="PANTHER" id="PTHR46186">
    <property type="entry name" value="CYSTATIN"/>
    <property type="match status" value="1"/>
</dbReference>
<accession>A0A3B3QDW4</accession>
<sequence>MAFLVPVSCDLYLVLVSCFVPVLAFLPVCYSPGMVGGPVEQSPDSPLVMDAARVAMTLYNEQANDKYFYALGKVISAKTQVRPYPMMDVVQQLISSSGNHERELSNVSPNFLQTLLCDLSLWEQPWENSNKLLKSQCRDA</sequence>
<dbReference type="Gene3D" id="3.10.450.10">
    <property type="match status" value="1"/>
</dbReference>
<dbReference type="Ensembl" id="ENSPKIT00000028320.1">
    <property type="protein sequence ID" value="ENSPKIP00000004338.1"/>
    <property type="gene ID" value="ENSPKIG00000021489.1"/>
</dbReference>
<dbReference type="InterPro" id="IPR046350">
    <property type="entry name" value="Cystatin_sf"/>
</dbReference>
<dbReference type="CDD" id="cd00042">
    <property type="entry name" value="CY"/>
    <property type="match status" value="1"/>
</dbReference>
<dbReference type="GO" id="GO:0004869">
    <property type="term" value="F:cysteine-type endopeptidase inhibitor activity"/>
    <property type="evidence" value="ECO:0007669"/>
    <property type="project" value="UniProtKB-KW"/>
</dbReference>
<evidence type="ECO:0000256" key="4">
    <source>
        <dbReference type="SAM" id="Phobius"/>
    </source>
</evidence>
<dbReference type="SUPFAM" id="SSF54403">
    <property type="entry name" value="Cystatin/monellin"/>
    <property type="match status" value="1"/>
</dbReference>
<dbReference type="Proteomes" id="UP000261540">
    <property type="component" value="Unplaced"/>
</dbReference>
<keyword evidence="4" id="KW-0812">Transmembrane</keyword>
<organism evidence="6 7">
    <name type="scientific">Paramormyrops kingsleyae</name>
    <dbReference type="NCBI Taxonomy" id="1676925"/>
    <lineage>
        <taxon>Eukaryota</taxon>
        <taxon>Metazoa</taxon>
        <taxon>Chordata</taxon>
        <taxon>Craniata</taxon>
        <taxon>Vertebrata</taxon>
        <taxon>Euteleostomi</taxon>
        <taxon>Actinopterygii</taxon>
        <taxon>Neopterygii</taxon>
        <taxon>Teleostei</taxon>
        <taxon>Osteoglossocephala</taxon>
        <taxon>Osteoglossomorpha</taxon>
        <taxon>Osteoglossiformes</taxon>
        <taxon>Mormyridae</taxon>
        <taxon>Paramormyrops</taxon>
    </lineage>
</organism>
<proteinExistence type="inferred from homology"/>
<reference evidence="6" key="1">
    <citation type="submission" date="2025-08" db="UniProtKB">
        <authorList>
            <consortium name="Ensembl"/>
        </authorList>
    </citation>
    <scope>IDENTIFICATION</scope>
</reference>
<dbReference type="Pfam" id="PF00031">
    <property type="entry name" value="Cystatin"/>
    <property type="match status" value="1"/>
</dbReference>
<evidence type="ECO:0000256" key="2">
    <source>
        <dbReference type="ARBA" id="ARBA00022690"/>
    </source>
</evidence>
<evidence type="ECO:0000256" key="1">
    <source>
        <dbReference type="ARBA" id="ARBA00009403"/>
    </source>
</evidence>
<keyword evidence="3" id="KW-0789">Thiol protease inhibitor</keyword>